<organism evidence="1 2">
    <name type="scientific">Prunus yedoensis var. nudiflora</name>
    <dbReference type="NCBI Taxonomy" id="2094558"/>
    <lineage>
        <taxon>Eukaryota</taxon>
        <taxon>Viridiplantae</taxon>
        <taxon>Streptophyta</taxon>
        <taxon>Embryophyta</taxon>
        <taxon>Tracheophyta</taxon>
        <taxon>Spermatophyta</taxon>
        <taxon>Magnoliopsida</taxon>
        <taxon>eudicotyledons</taxon>
        <taxon>Gunneridae</taxon>
        <taxon>Pentapetalae</taxon>
        <taxon>rosids</taxon>
        <taxon>fabids</taxon>
        <taxon>Rosales</taxon>
        <taxon>Rosaceae</taxon>
        <taxon>Amygdaloideae</taxon>
        <taxon>Amygdaleae</taxon>
        <taxon>Prunus</taxon>
    </lineage>
</organism>
<evidence type="ECO:0000313" key="2">
    <source>
        <dbReference type="Proteomes" id="UP000250321"/>
    </source>
</evidence>
<name>A0A314XMH9_PRUYE</name>
<keyword evidence="2" id="KW-1185">Reference proteome</keyword>
<gene>
    <name evidence="1" type="ORF">Pyn_38812</name>
</gene>
<reference evidence="1 2" key="1">
    <citation type="submission" date="2018-02" db="EMBL/GenBank/DDBJ databases">
        <title>Draft genome of wild Prunus yedoensis var. nudiflora.</title>
        <authorList>
            <person name="Baek S."/>
            <person name="Kim J.-H."/>
            <person name="Choi K."/>
            <person name="Kim G.-B."/>
            <person name="Cho A."/>
            <person name="Jang H."/>
            <person name="Shin C.-H."/>
            <person name="Yu H.-J."/>
            <person name="Mun J.-H."/>
        </authorList>
    </citation>
    <scope>NUCLEOTIDE SEQUENCE [LARGE SCALE GENOMIC DNA]</scope>
    <source>
        <strain evidence="2">cv. Jeju island</strain>
        <tissue evidence="1">Leaf</tissue>
    </source>
</reference>
<proteinExistence type="predicted"/>
<sequence length="133" mass="14946">MEGIMGVLSSFRQLDENSVKLYNDLPEEKMGRDGGMGLDIAKVSGMRDNACSLYVGSRMRDDACSLDMVVIMGRGYPLFYSRWKLLFSKKSYWVLSNFAMSSLSFLFFSFDPSLFCEIPLCPIYKDQILGGGA</sequence>
<dbReference type="AlphaFoldDB" id="A0A314XMH9"/>
<dbReference type="EMBL" id="PJQY01002194">
    <property type="protein sequence ID" value="PQP95744.1"/>
    <property type="molecule type" value="Genomic_DNA"/>
</dbReference>
<dbReference type="Proteomes" id="UP000250321">
    <property type="component" value="Unassembled WGS sequence"/>
</dbReference>
<evidence type="ECO:0000313" key="1">
    <source>
        <dbReference type="EMBL" id="PQP95744.1"/>
    </source>
</evidence>
<comment type="caution">
    <text evidence="1">The sequence shown here is derived from an EMBL/GenBank/DDBJ whole genome shotgun (WGS) entry which is preliminary data.</text>
</comment>
<accession>A0A314XMH9</accession>
<protein>
    <submittedName>
        <fullName evidence="1">Uncharacterized protein</fullName>
    </submittedName>
</protein>